<dbReference type="AlphaFoldDB" id="T1ISJ3"/>
<name>T1ISJ3_STRMM</name>
<dbReference type="EMBL" id="JH431433">
    <property type="status" value="NOT_ANNOTATED_CDS"/>
    <property type="molecule type" value="Genomic_DNA"/>
</dbReference>
<organism evidence="1 2">
    <name type="scientific">Strigamia maritima</name>
    <name type="common">European centipede</name>
    <name type="synonym">Geophilus maritimus</name>
    <dbReference type="NCBI Taxonomy" id="126957"/>
    <lineage>
        <taxon>Eukaryota</taxon>
        <taxon>Metazoa</taxon>
        <taxon>Ecdysozoa</taxon>
        <taxon>Arthropoda</taxon>
        <taxon>Myriapoda</taxon>
        <taxon>Chilopoda</taxon>
        <taxon>Pleurostigmophora</taxon>
        <taxon>Geophilomorpha</taxon>
        <taxon>Linotaeniidae</taxon>
        <taxon>Strigamia</taxon>
    </lineage>
</organism>
<reference evidence="1" key="2">
    <citation type="submission" date="2015-02" db="UniProtKB">
        <authorList>
            <consortium name="EnsemblMetazoa"/>
        </authorList>
    </citation>
    <scope>IDENTIFICATION</scope>
</reference>
<sequence>MVDQNLQQQKITQLTFWPVKKLNPNCLCVNVLKPVEYVKTEGERYRSLLNNQVWPVLKPLLDANADLNPYFMQDNAPPHFSRIAWGWMKNFQYNTLIELYCDWCCIEHQPS</sequence>
<proteinExistence type="predicted"/>
<dbReference type="GO" id="GO:0003676">
    <property type="term" value="F:nucleic acid binding"/>
    <property type="evidence" value="ECO:0007669"/>
    <property type="project" value="InterPro"/>
</dbReference>
<accession>T1ISJ3</accession>
<dbReference type="InterPro" id="IPR036397">
    <property type="entry name" value="RNaseH_sf"/>
</dbReference>
<dbReference type="Gene3D" id="3.30.420.10">
    <property type="entry name" value="Ribonuclease H-like superfamily/Ribonuclease H"/>
    <property type="match status" value="1"/>
</dbReference>
<evidence type="ECO:0008006" key="3">
    <source>
        <dbReference type="Google" id="ProtNLM"/>
    </source>
</evidence>
<evidence type="ECO:0000313" key="1">
    <source>
        <dbReference type="EnsemblMetazoa" id="SMAR004069-PA"/>
    </source>
</evidence>
<keyword evidence="2" id="KW-1185">Reference proteome</keyword>
<reference evidence="2" key="1">
    <citation type="submission" date="2011-05" db="EMBL/GenBank/DDBJ databases">
        <authorList>
            <person name="Richards S.R."/>
            <person name="Qu J."/>
            <person name="Jiang H."/>
            <person name="Jhangiani S.N."/>
            <person name="Agravi P."/>
            <person name="Goodspeed R."/>
            <person name="Gross S."/>
            <person name="Mandapat C."/>
            <person name="Jackson L."/>
            <person name="Mathew T."/>
            <person name="Pu L."/>
            <person name="Thornton R."/>
            <person name="Saada N."/>
            <person name="Wilczek-Boney K.B."/>
            <person name="Lee S."/>
            <person name="Kovar C."/>
            <person name="Wu Y."/>
            <person name="Scherer S.E."/>
            <person name="Worley K.C."/>
            <person name="Muzny D.M."/>
            <person name="Gibbs R."/>
        </authorList>
    </citation>
    <scope>NUCLEOTIDE SEQUENCE</scope>
    <source>
        <strain evidence="2">Brora</strain>
    </source>
</reference>
<evidence type="ECO:0000313" key="2">
    <source>
        <dbReference type="Proteomes" id="UP000014500"/>
    </source>
</evidence>
<dbReference type="EnsemblMetazoa" id="SMAR004069-RA">
    <property type="protein sequence ID" value="SMAR004069-PA"/>
    <property type="gene ID" value="SMAR004069"/>
</dbReference>
<dbReference type="HOGENOM" id="CLU_2161518_0_0_1"/>
<protein>
    <recommendedName>
        <fullName evidence="3">Tc1-like transposase DDE domain-containing protein</fullName>
    </recommendedName>
</protein>
<dbReference type="Proteomes" id="UP000014500">
    <property type="component" value="Unassembled WGS sequence"/>
</dbReference>